<name>A0A834HPB7_RHYFE</name>
<evidence type="ECO:0000313" key="13">
    <source>
        <dbReference type="EMBL" id="KAF7266132.1"/>
    </source>
</evidence>
<keyword evidence="14" id="KW-1185">Reference proteome</keyword>
<evidence type="ECO:0000256" key="1">
    <source>
        <dbReference type="ARBA" id="ARBA00004162"/>
    </source>
</evidence>
<protein>
    <submittedName>
        <fullName evidence="13">Uncharacterized protein</fullName>
    </submittedName>
</protein>
<dbReference type="AlphaFoldDB" id="A0A834HPB7"/>
<reference evidence="13" key="1">
    <citation type="submission" date="2020-08" db="EMBL/GenBank/DDBJ databases">
        <title>Genome sequencing and assembly of the red palm weevil Rhynchophorus ferrugineus.</title>
        <authorList>
            <person name="Dias G.B."/>
            <person name="Bergman C.M."/>
            <person name="Manee M."/>
        </authorList>
    </citation>
    <scope>NUCLEOTIDE SEQUENCE</scope>
    <source>
        <strain evidence="13">AA-2017</strain>
        <tissue evidence="13">Whole larva</tissue>
    </source>
</reference>
<dbReference type="Pfam" id="PF13855">
    <property type="entry name" value="LRR_8"/>
    <property type="match status" value="1"/>
</dbReference>
<evidence type="ECO:0000256" key="3">
    <source>
        <dbReference type="ARBA" id="ARBA00022475"/>
    </source>
</evidence>
<dbReference type="SUPFAM" id="SSF52058">
    <property type="entry name" value="L domain-like"/>
    <property type="match status" value="1"/>
</dbReference>
<dbReference type="OrthoDB" id="676979at2759"/>
<evidence type="ECO:0000313" key="14">
    <source>
        <dbReference type="Proteomes" id="UP000625711"/>
    </source>
</evidence>
<comment type="subcellular location">
    <subcellularLocation>
        <location evidence="1">Cell membrane</location>
        <topology evidence="1">Single-pass membrane protein</topology>
    </subcellularLocation>
</comment>
<evidence type="ECO:0000256" key="4">
    <source>
        <dbReference type="ARBA" id="ARBA00022692"/>
    </source>
</evidence>
<keyword evidence="8 11" id="KW-0472">Membrane</keyword>
<keyword evidence="6 11" id="KW-1133">Transmembrane helix</keyword>
<accession>A0A834HPB7</accession>
<keyword evidence="3" id="KW-1003">Cell membrane</keyword>
<evidence type="ECO:0000256" key="9">
    <source>
        <dbReference type="ARBA" id="ARBA00023157"/>
    </source>
</evidence>
<dbReference type="PANTHER" id="PTHR46473">
    <property type="entry name" value="GH08155P"/>
    <property type="match status" value="1"/>
</dbReference>
<dbReference type="InterPro" id="IPR001611">
    <property type="entry name" value="Leu-rich_rpt"/>
</dbReference>
<dbReference type="GO" id="GO:0005886">
    <property type="term" value="C:plasma membrane"/>
    <property type="evidence" value="ECO:0007669"/>
    <property type="project" value="UniProtKB-SubCell"/>
</dbReference>
<dbReference type="Gene3D" id="3.80.10.10">
    <property type="entry name" value="Ribonuclease Inhibitor"/>
    <property type="match status" value="1"/>
</dbReference>
<keyword evidence="4 11" id="KW-0812">Transmembrane</keyword>
<evidence type="ECO:0000256" key="12">
    <source>
        <dbReference type="SAM" id="SignalP"/>
    </source>
</evidence>
<evidence type="ECO:0000256" key="5">
    <source>
        <dbReference type="ARBA" id="ARBA00022729"/>
    </source>
</evidence>
<dbReference type="Proteomes" id="UP000625711">
    <property type="component" value="Unassembled WGS sequence"/>
</dbReference>
<comment type="caution">
    <text evidence="13">The sequence shown here is derived from an EMBL/GenBank/DDBJ whole genome shotgun (WGS) entry which is preliminary data.</text>
</comment>
<organism evidence="13 14">
    <name type="scientific">Rhynchophorus ferrugineus</name>
    <name type="common">Red palm weevil</name>
    <name type="synonym">Curculio ferrugineus</name>
    <dbReference type="NCBI Taxonomy" id="354439"/>
    <lineage>
        <taxon>Eukaryota</taxon>
        <taxon>Metazoa</taxon>
        <taxon>Ecdysozoa</taxon>
        <taxon>Arthropoda</taxon>
        <taxon>Hexapoda</taxon>
        <taxon>Insecta</taxon>
        <taxon>Pterygota</taxon>
        <taxon>Neoptera</taxon>
        <taxon>Endopterygota</taxon>
        <taxon>Coleoptera</taxon>
        <taxon>Polyphaga</taxon>
        <taxon>Cucujiformia</taxon>
        <taxon>Curculionidae</taxon>
        <taxon>Dryophthorinae</taxon>
        <taxon>Rhynchophorus</taxon>
    </lineage>
</organism>
<keyword evidence="9" id="KW-1015">Disulfide bond</keyword>
<evidence type="ECO:0000256" key="11">
    <source>
        <dbReference type="SAM" id="Phobius"/>
    </source>
</evidence>
<dbReference type="EMBL" id="JAACXV010014560">
    <property type="protein sequence ID" value="KAF7266132.1"/>
    <property type="molecule type" value="Genomic_DNA"/>
</dbReference>
<evidence type="ECO:0000256" key="7">
    <source>
        <dbReference type="ARBA" id="ARBA00023065"/>
    </source>
</evidence>
<evidence type="ECO:0000256" key="6">
    <source>
        <dbReference type="ARBA" id="ARBA00022989"/>
    </source>
</evidence>
<feature type="signal peptide" evidence="12">
    <location>
        <begin position="1"/>
        <end position="20"/>
    </location>
</feature>
<keyword evidence="7" id="KW-0406">Ion transport</keyword>
<proteinExistence type="predicted"/>
<gene>
    <name evidence="13" type="ORF">GWI33_020502</name>
</gene>
<keyword evidence="10" id="KW-0407">Ion channel</keyword>
<sequence>MLLDWGIAIVVFVLIRTSSCTYECTMKSFEVTCIRIKPSELAGKVSVILNKTDITRLEIRNSSVPTLTTSMLPEFNNLQYLDITDSLIENIEPDAFKTNVHLKEVNLGDNMLKAFNGDLVLSQNNKLTTLDLSNNQLSDFKWTNISHFTKFKVLNLTNNLLKSLPEGILEKLVETEEFYVIIDGNPWDCNDTTWSDKLDSKMVEAFCLNNTFNYVPKLKRDSFIQSVVKSEIYSDKTNLLNRINRLDPKYISCKKCGYMFSVSLFVCGLWFGIIIGNIGTLKKLCARQKHFRSVSVQCDHSVVENYVKSGVYLDVIRPTPTPSEQE</sequence>
<feature type="transmembrane region" description="Helical" evidence="11">
    <location>
        <begin position="258"/>
        <end position="279"/>
    </location>
</feature>
<evidence type="ECO:0000256" key="10">
    <source>
        <dbReference type="ARBA" id="ARBA00023303"/>
    </source>
</evidence>
<keyword evidence="2" id="KW-0813">Transport</keyword>
<evidence type="ECO:0000256" key="8">
    <source>
        <dbReference type="ARBA" id="ARBA00023136"/>
    </source>
</evidence>
<dbReference type="InterPro" id="IPR032675">
    <property type="entry name" value="LRR_dom_sf"/>
</dbReference>
<dbReference type="GO" id="GO:0034220">
    <property type="term" value="P:monoatomic ion transmembrane transport"/>
    <property type="evidence" value="ECO:0007669"/>
    <property type="project" value="UniProtKB-KW"/>
</dbReference>
<dbReference type="InterPro" id="IPR051432">
    <property type="entry name" value="KCNMA1_auxiliary"/>
</dbReference>
<evidence type="ECO:0000256" key="2">
    <source>
        <dbReference type="ARBA" id="ARBA00022448"/>
    </source>
</evidence>
<keyword evidence="5 12" id="KW-0732">Signal</keyword>
<feature type="chain" id="PRO_5032421011" evidence="12">
    <location>
        <begin position="21"/>
        <end position="326"/>
    </location>
</feature>
<dbReference type="PANTHER" id="PTHR46473:SF10">
    <property type="entry name" value="LD45603P-RELATED"/>
    <property type="match status" value="1"/>
</dbReference>